<sequence>MSSPVATAAMTTSGGAAVSNDGRDDGDLARDEERKQQLRWEDDGGSSRWRGWLDDGAAPAATPTASPVRSSDAGEEERQRLPAAAVARGTAWSKDAVARCRADRSPKRQQQWTRRRDFDEA</sequence>
<reference evidence="2 3" key="1">
    <citation type="submission" date="2024-01" db="EMBL/GenBank/DDBJ databases">
        <title>Genome assemblies of Stephania.</title>
        <authorList>
            <person name="Yang L."/>
        </authorList>
    </citation>
    <scope>NUCLEOTIDE SEQUENCE [LARGE SCALE GENOMIC DNA]</scope>
    <source>
        <strain evidence="2">JXDWG</strain>
        <tissue evidence="2">Leaf</tissue>
    </source>
</reference>
<evidence type="ECO:0000313" key="3">
    <source>
        <dbReference type="Proteomes" id="UP001419268"/>
    </source>
</evidence>
<evidence type="ECO:0000256" key="1">
    <source>
        <dbReference type="SAM" id="MobiDB-lite"/>
    </source>
</evidence>
<accession>A0AAP0JG12</accession>
<feature type="compositionally biased region" description="Basic and acidic residues" evidence="1">
    <location>
        <begin position="96"/>
        <end position="106"/>
    </location>
</feature>
<feature type="compositionally biased region" description="Basic and acidic residues" evidence="1">
    <location>
        <begin position="21"/>
        <end position="42"/>
    </location>
</feature>
<dbReference type="EMBL" id="JBBNAG010000005">
    <property type="protein sequence ID" value="KAK9132393.1"/>
    <property type="molecule type" value="Genomic_DNA"/>
</dbReference>
<feature type="region of interest" description="Disordered" evidence="1">
    <location>
        <begin position="1"/>
        <end position="121"/>
    </location>
</feature>
<evidence type="ECO:0000313" key="2">
    <source>
        <dbReference type="EMBL" id="KAK9132393.1"/>
    </source>
</evidence>
<name>A0AAP0JG12_9MAGN</name>
<dbReference type="Proteomes" id="UP001419268">
    <property type="component" value="Unassembled WGS sequence"/>
</dbReference>
<organism evidence="2 3">
    <name type="scientific">Stephania cephalantha</name>
    <dbReference type="NCBI Taxonomy" id="152367"/>
    <lineage>
        <taxon>Eukaryota</taxon>
        <taxon>Viridiplantae</taxon>
        <taxon>Streptophyta</taxon>
        <taxon>Embryophyta</taxon>
        <taxon>Tracheophyta</taxon>
        <taxon>Spermatophyta</taxon>
        <taxon>Magnoliopsida</taxon>
        <taxon>Ranunculales</taxon>
        <taxon>Menispermaceae</taxon>
        <taxon>Menispermoideae</taxon>
        <taxon>Cissampelideae</taxon>
        <taxon>Stephania</taxon>
    </lineage>
</organism>
<proteinExistence type="predicted"/>
<comment type="caution">
    <text evidence="2">The sequence shown here is derived from an EMBL/GenBank/DDBJ whole genome shotgun (WGS) entry which is preliminary data.</text>
</comment>
<keyword evidence="3" id="KW-1185">Reference proteome</keyword>
<feature type="compositionally biased region" description="Low complexity" evidence="1">
    <location>
        <begin position="1"/>
        <end position="19"/>
    </location>
</feature>
<gene>
    <name evidence="2" type="ORF">Scep_011921</name>
</gene>
<protein>
    <submittedName>
        <fullName evidence="2">Uncharacterized protein</fullName>
    </submittedName>
</protein>
<dbReference type="AlphaFoldDB" id="A0AAP0JG12"/>